<dbReference type="Pfam" id="PF17802">
    <property type="entry name" value="SpaA"/>
    <property type="match status" value="1"/>
</dbReference>
<reference evidence="3" key="1">
    <citation type="journal article" date="2021" name="PeerJ">
        <title>Extensive microbial diversity within the chicken gut microbiome revealed by metagenomics and culture.</title>
        <authorList>
            <person name="Gilroy R."/>
            <person name="Ravi A."/>
            <person name="Getino M."/>
            <person name="Pursley I."/>
            <person name="Horton D.L."/>
            <person name="Alikhan N.F."/>
            <person name="Baker D."/>
            <person name="Gharbi K."/>
            <person name="Hall N."/>
            <person name="Watson M."/>
            <person name="Adriaenssens E.M."/>
            <person name="Foster-Nyarko E."/>
            <person name="Jarju S."/>
            <person name="Secka A."/>
            <person name="Antonio M."/>
            <person name="Oren A."/>
            <person name="Chaudhuri R.R."/>
            <person name="La Ragione R."/>
            <person name="Hildebrand F."/>
            <person name="Pallen M.J."/>
        </authorList>
    </citation>
    <scope>NUCLEOTIDE SEQUENCE</scope>
    <source>
        <strain evidence="3">ChiHecolR3B27-1887</strain>
    </source>
</reference>
<reference evidence="3" key="2">
    <citation type="submission" date="2021-04" db="EMBL/GenBank/DDBJ databases">
        <authorList>
            <person name="Gilroy R."/>
        </authorList>
    </citation>
    <scope>NUCLEOTIDE SEQUENCE</scope>
    <source>
        <strain evidence="3">ChiHecolR3B27-1887</strain>
    </source>
</reference>
<comment type="caution">
    <text evidence="3">The sequence shown here is derived from an EMBL/GenBank/DDBJ whole genome shotgun (WGS) entry which is preliminary data.</text>
</comment>
<evidence type="ECO:0000259" key="2">
    <source>
        <dbReference type="Pfam" id="PF17802"/>
    </source>
</evidence>
<keyword evidence="1" id="KW-1133">Transmembrane helix</keyword>
<organism evidence="3 4">
    <name type="scientific">Candidatus Olsenella stercoravium</name>
    <dbReference type="NCBI Taxonomy" id="2838713"/>
    <lineage>
        <taxon>Bacteria</taxon>
        <taxon>Bacillati</taxon>
        <taxon>Actinomycetota</taxon>
        <taxon>Coriobacteriia</taxon>
        <taxon>Coriobacteriales</taxon>
        <taxon>Atopobiaceae</taxon>
        <taxon>Olsenella</taxon>
    </lineage>
</organism>
<dbReference type="InterPro" id="IPR041033">
    <property type="entry name" value="SpaA_PFL_dom_1"/>
</dbReference>
<evidence type="ECO:0000256" key="1">
    <source>
        <dbReference type="SAM" id="Phobius"/>
    </source>
</evidence>
<name>A0A9D2INX3_9ACTN</name>
<dbReference type="Gene3D" id="2.60.40.10">
    <property type="entry name" value="Immunoglobulins"/>
    <property type="match status" value="1"/>
</dbReference>
<feature type="transmembrane region" description="Helical" evidence="1">
    <location>
        <begin position="1299"/>
        <end position="1320"/>
    </location>
</feature>
<accession>A0A9D2INX3</accession>
<dbReference type="EMBL" id="DXBZ01000055">
    <property type="protein sequence ID" value="HIZ18043.1"/>
    <property type="molecule type" value="Genomic_DNA"/>
</dbReference>
<dbReference type="GO" id="GO:0005975">
    <property type="term" value="P:carbohydrate metabolic process"/>
    <property type="evidence" value="ECO:0007669"/>
    <property type="project" value="UniProtKB-ARBA"/>
</dbReference>
<protein>
    <recommendedName>
        <fullName evidence="2">SpaA-like prealbumin fold domain-containing protein</fullName>
    </recommendedName>
</protein>
<evidence type="ECO:0000313" key="4">
    <source>
        <dbReference type="Proteomes" id="UP000824029"/>
    </source>
</evidence>
<feature type="domain" description="SpaA-like prealbumin fold" evidence="2">
    <location>
        <begin position="1153"/>
        <end position="1251"/>
    </location>
</feature>
<keyword evidence="1" id="KW-0472">Membrane</keyword>
<evidence type="ECO:0000313" key="3">
    <source>
        <dbReference type="EMBL" id="HIZ18043.1"/>
    </source>
</evidence>
<sequence>MNRLPLAPRAVRRLGVALAAVCVLVGALLIIPARAQEGDRVSSFSLRWASEQVQGDGVEVSADGTRVDLTPYRNRTDTDTTGTMARAELTMHLEASKDALEPGELCITLPRTFFVNREGERSGQGVLGCGRLVERDSWNASEAGGSDVSRNFYYYFDDNGTPNDETDDLLVIENGASLGDALDFTCEIDYTSVGSYKAGSSSSRSCCPSDYVGNGLKGSDLTAQVSVRDTGEEGHEEHKTGPISAYFHTSAVLSSVKKVGSTERLFLEWDSEWGEKPEDSDDYVYVVWTLGCHANNDTSYREPTQPYTLTFEDNPGNSGVIVKWVKSDEDGIYYDHVTNSEAPSGGYLSWEDAQSGPMEFEVPTAGANWTDTQTTSSFWVVVLMRYPKSILEAGSVEFTNSVTVTLTPYDNKTPSEMTVEKSFSYERIDFVYPPGYYGVEKSSERDAGDGALGFLQGDSDALISWFNLGITAHGGSLTYDSSFGGVDNPDAYGHKPYTVELTDDVVTLNGERLNDEDYEFAWVDFHSRFSRYVEGRLDEDYIVTSSGQPGWVNRPREEWEPATLQYQMGSEAAWVDYAQMQWTPYTGFYLLGEDGKPSESVGDRVQLPSGVTGIRLVYETTAGRTYISYLRAAIRIKPTDHVKELISQSDSSAQLYNVNSLIVYDSEGVPQNMGASLDASLGSSENLTQIVENRDEELYGTLYQGAPYPMHDAASATLTPFTVETETTKTHGDKDDTANGRVSVTYNVCAVEKSKDADVEESEPLFASGALQEQRSGAFYDLLPPGFVVDEATIRVRVGRYESEGVACPFDVSYEENWRGSGRTMMVVRVQLPHSFEGRNAFESQFGARVTGVESGFHLSFTGYYDYESYDIYGPTLHNSIAYVADKGELADGYADTGGELQDAELFADLDGDGNPEGTLKNVSYAEDTFTMNYPISTELTNRKLVRAADDVSWSQETSVNEAGSYSYALQNSTEQGGTESNIVFYDELEQYDGGGAAERWYGTLKGVDVSQLERRGIDAEVYYTTHPASELDLLGDSDESARQRDLHATGSIWSSWDENPPTDLSQVTAIAVDATTKTDGTPYVLEQNQSLIVVVNMKAPEEGGYELQLKDAVALNQMGVSCVRTSATGDNEPTLITTLNTTVHIKGALPTSLTFTKVDGSSDAHAPLPGASFDLYQWVGEGDPDESALVDVESPGDSWKLCNKAPVVSGGDGTVSFDGLFSGRYRLVELEAAGGFFTPTGQWSFSVDTEAEEGEKISDFSYVAGPDGEVPPAFATDEETGLTLPNYRPLDLPSSGGAGTAALVCGGAAAVAAGAVWIARRRR</sequence>
<dbReference type="InterPro" id="IPR013783">
    <property type="entry name" value="Ig-like_fold"/>
</dbReference>
<gene>
    <name evidence="3" type="ORF">IAA22_02885</name>
</gene>
<proteinExistence type="predicted"/>
<dbReference type="Proteomes" id="UP000824029">
    <property type="component" value="Unassembled WGS sequence"/>
</dbReference>
<keyword evidence="1" id="KW-0812">Transmembrane</keyword>